<protein>
    <submittedName>
        <fullName evidence="3">Uncharacterized protein</fullName>
    </submittedName>
</protein>
<evidence type="ECO:0000313" key="2">
    <source>
        <dbReference type="EMBL" id="CAK9090202.1"/>
    </source>
</evidence>
<evidence type="ECO:0000313" key="4">
    <source>
        <dbReference type="Proteomes" id="UP001642464"/>
    </source>
</evidence>
<feature type="region of interest" description="Disordered" evidence="1">
    <location>
        <begin position="1"/>
        <end position="49"/>
    </location>
</feature>
<dbReference type="EMBL" id="CAXAMM010039956">
    <property type="protein sequence ID" value="CAK9090206.1"/>
    <property type="molecule type" value="Genomic_DNA"/>
</dbReference>
<name>A0ABP0QTC3_9DINO</name>
<reference evidence="3 4" key="1">
    <citation type="submission" date="2024-02" db="EMBL/GenBank/DDBJ databases">
        <authorList>
            <person name="Chen Y."/>
            <person name="Shah S."/>
            <person name="Dougan E. K."/>
            <person name="Thang M."/>
            <person name="Chan C."/>
        </authorList>
    </citation>
    <scope>NUCLEOTIDE SEQUENCE [LARGE SCALE GENOMIC DNA]</scope>
</reference>
<evidence type="ECO:0000256" key="1">
    <source>
        <dbReference type="SAM" id="MobiDB-lite"/>
    </source>
</evidence>
<accession>A0ABP0QTC3</accession>
<feature type="region of interest" description="Disordered" evidence="1">
    <location>
        <begin position="235"/>
        <end position="257"/>
    </location>
</feature>
<dbReference type="Proteomes" id="UP001642464">
    <property type="component" value="Unassembled WGS sequence"/>
</dbReference>
<feature type="compositionally biased region" description="Low complexity" evidence="1">
    <location>
        <begin position="20"/>
        <end position="33"/>
    </location>
</feature>
<feature type="compositionally biased region" description="Basic and acidic residues" evidence="1">
    <location>
        <begin position="152"/>
        <end position="173"/>
    </location>
</feature>
<proteinExistence type="predicted"/>
<feature type="non-terminal residue" evidence="3">
    <location>
        <position position="257"/>
    </location>
</feature>
<gene>
    <name evidence="2" type="ORF">SCF082_LOCUS42547</name>
    <name evidence="3" type="ORF">SCF082_LOCUS42549</name>
</gene>
<feature type="compositionally biased region" description="Basic and acidic residues" evidence="1">
    <location>
        <begin position="1"/>
        <end position="15"/>
    </location>
</feature>
<dbReference type="EMBL" id="CAXAMM010039955">
    <property type="protein sequence ID" value="CAK9090202.1"/>
    <property type="molecule type" value="Genomic_DNA"/>
</dbReference>
<comment type="caution">
    <text evidence="3">The sequence shown here is derived from an EMBL/GenBank/DDBJ whole genome shotgun (WGS) entry which is preliminary data.</text>
</comment>
<feature type="non-terminal residue" evidence="3">
    <location>
        <position position="1"/>
    </location>
</feature>
<feature type="region of interest" description="Disordered" evidence="1">
    <location>
        <begin position="61"/>
        <end position="203"/>
    </location>
</feature>
<sequence>GMVKGKSDKQKKQEAAQRPAGSKAAKGTTTTGSKDLKVTTQPSLRSQALGEALLKTRVGALRKARKDSAAIQNSVMNVAKESAAKSKSKASGKIGNEERREASATKGQKEKGCKETRDKSGKDARKEAGGRKGEKEQDFKETKNGKATGKTAKGETEKEQTKEAKPAKKKIEQGKTAGNGEVKEVERIPRKKTRKQKKGCDKTLDAAAKLVADADAAGMNEYLEDVVNRNEKALLEKKKKGSGEDPPSDIDEAEIFG</sequence>
<keyword evidence="4" id="KW-1185">Reference proteome</keyword>
<feature type="compositionally biased region" description="Basic and acidic residues" evidence="1">
    <location>
        <begin position="95"/>
        <end position="144"/>
    </location>
</feature>
<evidence type="ECO:0000313" key="3">
    <source>
        <dbReference type="EMBL" id="CAK9090206.1"/>
    </source>
</evidence>
<feature type="compositionally biased region" description="Acidic residues" evidence="1">
    <location>
        <begin position="246"/>
        <end position="257"/>
    </location>
</feature>
<organism evidence="3 4">
    <name type="scientific">Durusdinium trenchii</name>
    <dbReference type="NCBI Taxonomy" id="1381693"/>
    <lineage>
        <taxon>Eukaryota</taxon>
        <taxon>Sar</taxon>
        <taxon>Alveolata</taxon>
        <taxon>Dinophyceae</taxon>
        <taxon>Suessiales</taxon>
        <taxon>Symbiodiniaceae</taxon>
        <taxon>Durusdinium</taxon>
    </lineage>
</organism>